<accession>A0A1W1DE08</accession>
<dbReference type="AlphaFoldDB" id="A0A1W1DE08"/>
<dbReference type="InterPro" id="IPR004401">
    <property type="entry name" value="YbaB/EbfC"/>
</dbReference>
<dbReference type="SUPFAM" id="SSF82607">
    <property type="entry name" value="YbaB-like"/>
    <property type="match status" value="1"/>
</dbReference>
<dbReference type="HAMAP" id="MF_00274">
    <property type="entry name" value="DNA_YbaB_EbfC"/>
    <property type="match status" value="1"/>
</dbReference>
<evidence type="ECO:0000313" key="5">
    <source>
        <dbReference type="EMBL" id="SFV83908.1"/>
    </source>
</evidence>
<protein>
    <recommendedName>
        <fullName evidence="7">Nucleoid-associated protein YaaK</fullName>
    </recommendedName>
</protein>
<organism evidence="4">
    <name type="scientific">hydrothermal vent metagenome</name>
    <dbReference type="NCBI Taxonomy" id="652676"/>
    <lineage>
        <taxon>unclassified sequences</taxon>
        <taxon>metagenomes</taxon>
        <taxon>ecological metagenomes</taxon>
    </lineage>
</organism>
<feature type="compositionally biased region" description="Low complexity" evidence="2">
    <location>
        <begin position="1"/>
        <end position="14"/>
    </location>
</feature>
<reference evidence="4" key="1">
    <citation type="submission" date="2016-10" db="EMBL/GenBank/DDBJ databases">
        <authorList>
            <person name="de Groot N.N."/>
        </authorList>
    </citation>
    <scope>NUCLEOTIDE SEQUENCE</scope>
</reference>
<evidence type="ECO:0008006" key="7">
    <source>
        <dbReference type="Google" id="ProtNLM"/>
    </source>
</evidence>
<evidence type="ECO:0000313" key="6">
    <source>
        <dbReference type="EMBL" id="SFV86580.1"/>
    </source>
</evidence>
<keyword evidence="1" id="KW-0238">DNA-binding</keyword>
<dbReference type="GO" id="GO:0003677">
    <property type="term" value="F:DNA binding"/>
    <property type="evidence" value="ECO:0007669"/>
    <property type="project" value="UniProtKB-KW"/>
</dbReference>
<dbReference type="NCBIfam" id="TIGR00103">
    <property type="entry name" value="DNA_YbaB_EbfC"/>
    <property type="match status" value="1"/>
</dbReference>
<dbReference type="Pfam" id="PF02575">
    <property type="entry name" value="YbaB_DNA_bd"/>
    <property type="match status" value="1"/>
</dbReference>
<evidence type="ECO:0000256" key="1">
    <source>
        <dbReference type="ARBA" id="ARBA00023125"/>
    </source>
</evidence>
<dbReference type="InterPro" id="IPR036894">
    <property type="entry name" value="YbaB-like_sf"/>
</dbReference>
<dbReference type="EMBL" id="FPHS01000172">
    <property type="protein sequence ID" value="SFV79318.1"/>
    <property type="molecule type" value="Genomic_DNA"/>
</dbReference>
<dbReference type="EMBL" id="FPHX01000293">
    <property type="protein sequence ID" value="SFV86580.1"/>
    <property type="molecule type" value="Genomic_DNA"/>
</dbReference>
<dbReference type="GO" id="GO:0005829">
    <property type="term" value="C:cytosol"/>
    <property type="evidence" value="ECO:0007669"/>
    <property type="project" value="TreeGrafter"/>
</dbReference>
<dbReference type="EMBL" id="FPHQ01000225">
    <property type="protein sequence ID" value="SFV77834.1"/>
    <property type="molecule type" value="Genomic_DNA"/>
</dbReference>
<evidence type="ECO:0000313" key="4">
    <source>
        <dbReference type="EMBL" id="SFV79318.1"/>
    </source>
</evidence>
<dbReference type="PANTHER" id="PTHR33449:SF1">
    <property type="entry name" value="NUCLEOID-ASSOCIATED PROTEIN YBAB"/>
    <property type="match status" value="1"/>
</dbReference>
<dbReference type="PANTHER" id="PTHR33449">
    <property type="entry name" value="NUCLEOID-ASSOCIATED PROTEIN YBAB"/>
    <property type="match status" value="1"/>
</dbReference>
<dbReference type="Gene3D" id="3.30.1310.10">
    <property type="entry name" value="Nucleoid-associated protein YbaB-like domain"/>
    <property type="match status" value="1"/>
</dbReference>
<evidence type="ECO:0000313" key="3">
    <source>
        <dbReference type="EMBL" id="SFV77834.1"/>
    </source>
</evidence>
<proteinExistence type="inferred from homology"/>
<evidence type="ECO:0000256" key="2">
    <source>
        <dbReference type="SAM" id="MobiDB-lite"/>
    </source>
</evidence>
<dbReference type="PIRSF" id="PIRSF004555">
    <property type="entry name" value="UCP004555"/>
    <property type="match status" value="1"/>
</dbReference>
<feature type="region of interest" description="Disordered" evidence="2">
    <location>
        <begin position="1"/>
        <end position="21"/>
    </location>
</feature>
<gene>
    <name evidence="3" type="ORF">MNB_SUP05-10-638</name>
    <name evidence="4" type="ORF">MNB_SUP05-11-240</name>
    <name evidence="5" type="ORF">MNB_SUP05-7-304</name>
    <name evidence="6" type="ORF">MNB_SUP05-9-455</name>
</gene>
<dbReference type="EMBL" id="FPHW01000073">
    <property type="protein sequence ID" value="SFV83908.1"/>
    <property type="molecule type" value="Genomic_DNA"/>
</dbReference>
<sequence length="107" mass="11319">MFKGGMASMMQKAQKMQEDMQKAQAEIKNLTATGKAAGGAVQVTINGEHQATNLQIDEGVMDDKDMLEDLILTAINDATKQIADASATKMQSATGGMKLPGGMNLPF</sequence>
<name>A0A1W1DE08_9ZZZZ</name>